<accession>A0ABW6B049</accession>
<dbReference type="PANTHER" id="PTHR43019">
    <property type="entry name" value="SERINE ENDOPROTEASE DEGS"/>
    <property type="match status" value="1"/>
</dbReference>
<dbReference type="SUPFAM" id="SSF50494">
    <property type="entry name" value="Trypsin-like serine proteases"/>
    <property type="match status" value="1"/>
</dbReference>
<dbReference type="PANTHER" id="PTHR43019:SF23">
    <property type="entry name" value="PROTEASE DO-LIKE 5, CHLOROPLASTIC"/>
    <property type="match status" value="1"/>
</dbReference>
<dbReference type="Pfam" id="PF13365">
    <property type="entry name" value="Trypsin_2"/>
    <property type="match status" value="1"/>
</dbReference>
<comment type="caution">
    <text evidence="1">The sequence shown here is derived from an EMBL/GenBank/DDBJ whole genome shotgun (WGS) entry which is preliminary data.</text>
</comment>
<keyword evidence="1" id="KW-0378">Hydrolase</keyword>
<dbReference type="GO" id="GO:0006508">
    <property type="term" value="P:proteolysis"/>
    <property type="evidence" value="ECO:0007669"/>
    <property type="project" value="UniProtKB-KW"/>
</dbReference>
<dbReference type="Proteomes" id="UP001597560">
    <property type="component" value="Unassembled WGS sequence"/>
</dbReference>
<evidence type="ECO:0000313" key="1">
    <source>
        <dbReference type="EMBL" id="MFD2962766.1"/>
    </source>
</evidence>
<dbReference type="InterPro" id="IPR009003">
    <property type="entry name" value="Peptidase_S1_PA"/>
</dbReference>
<dbReference type="Gene3D" id="2.40.10.120">
    <property type="match status" value="1"/>
</dbReference>
<keyword evidence="1" id="KW-0645">Protease</keyword>
<reference evidence="2" key="1">
    <citation type="journal article" date="2019" name="Int. J. Syst. Evol. Microbiol.">
        <title>The Global Catalogue of Microorganisms (GCM) 10K type strain sequencing project: providing services to taxonomists for standard genome sequencing and annotation.</title>
        <authorList>
            <consortium name="The Broad Institute Genomics Platform"/>
            <consortium name="The Broad Institute Genome Sequencing Center for Infectious Disease"/>
            <person name="Wu L."/>
            <person name="Ma J."/>
        </authorList>
    </citation>
    <scope>NUCLEOTIDE SEQUENCE [LARGE SCALE GENOMIC DNA]</scope>
    <source>
        <strain evidence="2">KCTC 23098</strain>
    </source>
</reference>
<gene>
    <name evidence="1" type="ORF">ACFS6J_13285</name>
</gene>
<name>A0ABW6B049_9SPHI</name>
<evidence type="ECO:0000313" key="2">
    <source>
        <dbReference type="Proteomes" id="UP001597560"/>
    </source>
</evidence>
<proteinExistence type="predicted"/>
<keyword evidence="2" id="KW-1185">Reference proteome</keyword>
<dbReference type="GO" id="GO:0008233">
    <property type="term" value="F:peptidase activity"/>
    <property type="evidence" value="ECO:0007669"/>
    <property type="project" value="UniProtKB-KW"/>
</dbReference>
<dbReference type="EMBL" id="JBHUPA010000007">
    <property type="protein sequence ID" value="MFD2962766.1"/>
    <property type="molecule type" value="Genomic_DNA"/>
</dbReference>
<protein>
    <submittedName>
        <fullName evidence="1">Serine protease</fullName>
    </submittedName>
</protein>
<dbReference type="RefSeq" id="WP_377611004.1">
    <property type="nucleotide sequence ID" value="NZ_JBHUPA010000007.1"/>
</dbReference>
<organism evidence="1 2">
    <name type="scientific">Olivibacter jilunii</name>
    <dbReference type="NCBI Taxonomy" id="985016"/>
    <lineage>
        <taxon>Bacteria</taxon>
        <taxon>Pseudomonadati</taxon>
        <taxon>Bacteroidota</taxon>
        <taxon>Sphingobacteriia</taxon>
        <taxon>Sphingobacteriales</taxon>
        <taxon>Sphingobacteriaceae</taxon>
        <taxon>Olivibacter</taxon>
    </lineage>
</organism>
<sequence length="346" mass="38834">MTTPSNVELLVEKALEVFGYIVTNNELYNKLYYEHSIMRKIIIANKLSTEKIDQEFNYFGLSIQEIATHLAPQVGGIQMPYFLKIIEKFEAHDLIVRQDPLIATGTNRPADIRYKITNQGLFVLNRGTIINLIFGFPKILDRYKSSVLRVTGKINGIHQIGTAFVLAFDGQKRIVTCLHNVQMDDLKFSLDDDTFLTTTDITYHKTGRDIVVIDFEETDIFESPFLAAHGFNVLDEVLTIGFPSIPMTADAYLIAHKGEVNSRFTPMSSHVGEVNASVSSYSEQGEFIIFSAKTSSGNSGSPLINKYGDVIGVVTNEFFNKDDFKEKGKPPYYAAIPIDELQKVYG</sequence>